<dbReference type="Gene3D" id="1.10.1900.20">
    <property type="entry name" value="Ribosomal protein L20"/>
    <property type="match status" value="1"/>
</dbReference>
<comment type="similarity">
    <text evidence="1">Belongs to the bacterial ribosomal protein bL20 family.</text>
</comment>
<sequence>MHGLMKENIQLNREVLSELSVHEPYSFKTVVDISRNAFPGNKLPVK</sequence>
<name>A0A8D7AID8_MUSAM</name>
<evidence type="ECO:0000313" key="5">
    <source>
        <dbReference type="EMBL" id="CAG1850217.1"/>
    </source>
</evidence>
<dbReference type="GO" id="GO:0005840">
    <property type="term" value="C:ribosome"/>
    <property type="evidence" value="ECO:0007669"/>
    <property type="project" value="UniProtKB-KW"/>
</dbReference>
<evidence type="ECO:0000256" key="1">
    <source>
        <dbReference type="ARBA" id="ARBA00007698"/>
    </source>
</evidence>
<dbReference type="InterPro" id="IPR005813">
    <property type="entry name" value="Ribosomal_bL20"/>
</dbReference>
<evidence type="ECO:0000256" key="2">
    <source>
        <dbReference type="ARBA" id="ARBA00022980"/>
    </source>
</evidence>
<evidence type="ECO:0000256" key="4">
    <source>
        <dbReference type="ARBA" id="ARBA00035295"/>
    </source>
</evidence>
<dbReference type="SUPFAM" id="SSF74731">
    <property type="entry name" value="Ribosomal protein L20"/>
    <property type="match status" value="1"/>
</dbReference>
<reference evidence="5" key="1">
    <citation type="submission" date="2021-03" db="EMBL/GenBank/DDBJ databases">
        <authorList>
            <consortium name="Genoscope - CEA"/>
            <person name="William W."/>
        </authorList>
    </citation>
    <scope>NUCLEOTIDE SEQUENCE</scope>
    <source>
        <strain evidence="5">Doubled-haploid Pahang</strain>
    </source>
</reference>
<accession>A0A8D7AID8</accession>
<dbReference type="GO" id="GO:1990904">
    <property type="term" value="C:ribonucleoprotein complex"/>
    <property type="evidence" value="ECO:0007669"/>
    <property type="project" value="UniProtKB-KW"/>
</dbReference>
<keyword evidence="2" id="KW-0689">Ribosomal protein</keyword>
<dbReference type="PANTHER" id="PTHR10986">
    <property type="entry name" value="39S RIBOSOMAL PROTEIN L20"/>
    <property type="match status" value="1"/>
</dbReference>
<dbReference type="InterPro" id="IPR035566">
    <property type="entry name" value="Ribosomal_protein_bL20_C"/>
</dbReference>
<organism evidence="5">
    <name type="scientific">Musa acuminata subsp. malaccensis</name>
    <name type="common">Wild banana</name>
    <name type="synonym">Musa malaccensis</name>
    <dbReference type="NCBI Taxonomy" id="214687"/>
    <lineage>
        <taxon>Eukaryota</taxon>
        <taxon>Viridiplantae</taxon>
        <taxon>Streptophyta</taxon>
        <taxon>Embryophyta</taxon>
        <taxon>Tracheophyta</taxon>
        <taxon>Spermatophyta</taxon>
        <taxon>Magnoliopsida</taxon>
        <taxon>Liliopsida</taxon>
        <taxon>Zingiberales</taxon>
        <taxon>Musaceae</taxon>
        <taxon>Musa</taxon>
    </lineage>
</organism>
<gene>
    <name evidence="5" type="ORF">GSMUA_218030.1</name>
</gene>
<keyword evidence="3" id="KW-0687">Ribonucleoprotein</keyword>
<dbReference type="AlphaFoldDB" id="A0A8D7AID8"/>
<protein>
    <recommendedName>
        <fullName evidence="4">Large ribosomal subunit protein bL20c</fullName>
    </recommendedName>
</protein>
<dbReference type="GO" id="GO:0003735">
    <property type="term" value="F:structural constituent of ribosome"/>
    <property type="evidence" value="ECO:0007669"/>
    <property type="project" value="InterPro"/>
</dbReference>
<proteinExistence type="inferred from homology"/>
<evidence type="ECO:0000256" key="3">
    <source>
        <dbReference type="ARBA" id="ARBA00023274"/>
    </source>
</evidence>
<dbReference type="GO" id="GO:0019843">
    <property type="term" value="F:rRNA binding"/>
    <property type="evidence" value="ECO:0007669"/>
    <property type="project" value="InterPro"/>
</dbReference>
<dbReference type="GO" id="GO:0006412">
    <property type="term" value="P:translation"/>
    <property type="evidence" value="ECO:0007669"/>
    <property type="project" value="InterPro"/>
</dbReference>
<dbReference type="EMBL" id="HG996468">
    <property type="protein sequence ID" value="CAG1850217.1"/>
    <property type="molecule type" value="Genomic_DNA"/>
</dbReference>
<feature type="non-terminal residue" evidence="5">
    <location>
        <position position="46"/>
    </location>
</feature>